<dbReference type="PATRIC" id="fig|459424.11.peg.82"/>
<dbReference type="Proteomes" id="UP000011157">
    <property type="component" value="Chromosome"/>
</dbReference>
<sequence length="239" mass="27001">MNRRYLSDEEIQGLNRDLRILVTTNGTLTRILNIVTADEIVIQNIDQEILPDAPTPPDRAQLPKGRTLLRNVVLQGRQPGSSFVAAETSIVVDRVPPELIESLMNTDRPIGELLVASRIEFFKEAPEVWIGELPEWIVAPEYRISQHQALARRYTIIISGQPAIVITEHFLPRYSSAVSTTTSRSTRTFDLYRHQGPNSDLKRRHRHQPTVGSSNFFTCRSALRQGPASLRHAGKRMCS</sequence>
<reference evidence="1 2" key="1">
    <citation type="journal article" date="2013" name="J. Bacteriol.">
        <title>Complete Genome Sequence of the Frog Pathogen Mycobacterium ulcerans Ecovar Liflandii.</title>
        <authorList>
            <person name="Tobias N.J."/>
            <person name="Doig K.D."/>
            <person name="Medema M.H."/>
            <person name="Chen H."/>
            <person name="Haring V."/>
            <person name="Moore R."/>
            <person name="Seemann T."/>
            <person name="Stinear T.P."/>
        </authorList>
    </citation>
    <scope>NUCLEOTIDE SEQUENCE [LARGE SCALE GENOMIC DNA]</scope>
    <source>
        <strain evidence="1 2">128FXT</strain>
    </source>
</reference>
<organism evidence="1 2">
    <name type="scientific">Mycobacterium liflandii (strain 128FXT)</name>
    <dbReference type="NCBI Taxonomy" id="459424"/>
    <lineage>
        <taxon>Bacteria</taxon>
        <taxon>Bacillati</taxon>
        <taxon>Actinomycetota</taxon>
        <taxon>Actinomycetes</taxon>
        <taxon>Mycobacteriales</taxon>
        <taxon>Mycobacteriaceae</taxon>
        <taxon>Mycobacterium</taxon>
        <taxon>Mycobacterium ulcerans group</taxon>
    </lineage>
</organism>
<dbReference type="EMBL" id="CP003899">
    <property type="protein sequence ID" value="AGC60222.1"/>
    <property type="molecule type" value="Genomic_DNA"/>
</dbReference>
<dbReference type="RefSeq" id="WP_015353944.1">
    <property type="nucleotide sequence ID" value="NC_020133.1"/>
</dbReference>
<dbReference type="InterPro" id="IPR002800">
    <property type="entry name" value="Rv2949c-like"/>
</dbReference>
<name>L7V205_MYCL1</name>
<evidence type="ECO:0000313" key="1">
    <source>
        <dbReference type="EMBL" id="AGC60222.1"/>
    </source>
</evidence>
<proteinExistence type="predicted"/>
<dbReference type="KEGG" id="mli:MULP_00081"/>
<dbReference type="AlphaFoldDB" id="L7V205"/>
<evidence type="ECO:0000313" key="2">
    <source>
        <dbReference type="Proteomes" id="UP000011157"/>
    </source>
</evidence>
<dbReference type="SUPFAM" id="SSF64288">
    <property type="entry name" value="Chorismate lyase-like"/>
    <property type="match status" value="1"/>
</dbReference>
<dbReference type="HOGENOM" id="CLU_1160065_0_0_11"/>
<dbReference type="Gene3D" id="3.40.1410.10">
    <property type="entry name" value="Chorismate lyase-like"/>
    <property type="match status" value="1"/>
</dbReference>
<dbReference type="InterPro" id="IPR028978">
    <property type="entry name" value="Chorismate_lyase_/UTRA_dom_sf"/>
</dbReference>
<dbReference type="Pfam" id="PF01947">
    <property type="entry name" value="Rv2949c-like"/>
    <property type="match status" value="1"/>
</dbReference>
<protein>
    <submittedName>
        <fullName evidence="1">4-hydroxybenzoate synthetase</fullName>
    </submittedName>
</protein>
<keyword evidence="2" id="KW-1185">Reference proteome</keyword>
<gene>
    <name evidence="1" type="ordered locus">MULP_00081</name>
</gene>
<accession>L7V205</accession>